<comment type="caution">
    <text evidence="2">The sequence shown here is derived from an EMBL/GenBank/DDBJ whole genome shotgun (WGS) entry which is preliminary data.</text>
</comment>
<dbReference type="EMBL" id="JAINVZ010000008">
    <property type="protein sequence ID" value="MBY8885992.1"/>
    <property type="molecule type" value="Genomic_DNA"/>
</dbReference>
<dbReference type="InterPro" id="IPR021527">
    <property type="entry name" value="DUF2795"/>
</dbReference>
<evidence type="ECO:0000313" key="2">
    <source>
        <dbReference type="EMBL" id="MBY8885992.1"/>
    </source>
</evidence>
<dbReference type="Proteomes" id="UP001198565">
    <property type="component" value="Unassembled WGS sequence"/>
</dbReference>
<gene>
    <name evidence="2" type="ORF">K7472_14155</name>
</gene>
<reference evidence="2 3" key="1">
    <citation type="submission" date="2021-08" db="EMBL/GenBank/DDBJ databases">
        <title>Streptomyces sp. PTM05 isolated from lichen.</title>
        <authorList>
            <person name="Somphong A."/>
            <person name="Phongsopitanun W."/>
            <person name="Tanasupawat S."/>
        </authorList>
    </citation>
    <scope>NUCLEOTIDE SEQUENCE [LARGE SCALE GENOMIC DNA]</scope>
    <source>
        <strain evidence="2 3">Ptm05</strain>
    </source>
</reference>
<organism evidence="2 3">
    <name type="scientific">Streptantibioticus parmotrematis</name>
    <dbReference type="NCBI Taxonomy" id="2873249"/>
    <lineage>
        <taxon>Bacteria</taxon>
        <taxon>Bacillati</taxon>
        <taxon>Actinomycetota</taxon>
        <taxon>Actinomycetes</taxon>
        <taxon>Kitasatosporales</taxon>
        <taxon>Streptomycetaceae</taxon>
        <taxon>Streptantibioticus</taxon>
    </lineage>
</organism>
<accession>A0ABS7QW18</accession>
<evidence type="ECO:0000313" key="3">
    <source>
        <dbReference type="Proteomes" id="UP001198565"/>
    </source>
</evidence>
<dbReference type="RefSeq" id="WP_222977786.1">
    <property type="nucleotide sequence ID" value="NZ_JAINVZ010000008.1"/>
</dbReference>
<evidence type="ECO:0000256" key="1">
    <source>
        <dbReference type="SAM" id="MobiDB-lite"/>
    </source>
</evidence>
<feature type="region of interest" description="Disordered" evidence="1">
    <location>
        <begin position="41"/>
        <end position="63"/>
    </location>
</feature>
<keyword evidence="3" id="KW-1185">Reference proteome</keyword>
<proteinExistence type="predicted"/>
<name>A0ABS7QW18_9ACTN</name>
<protein>
    <submittedName>
        <fullName evidence="2">DUF2795 domain-containing protein</fullName>
    </submittedName>
</protein>
<dbReference type="Pfam" id="PF11387">
    <property type="entry name" value="DUF2795"/>
    <property type="match status" value="1"/>
</dbReference>
<sequence length="63" mass="6858">MASDPAELLQALAGAHYPASKEDLASRARDHGASDDLVRRLEQLPDKEINGPDEVDRAVFGDR</sequence>